<organism evidence="3">
    <name type="scientific">Brugia pahangi</name>
    <name type="common">Filarial nematode worm</name>
    <dbReference type="NCBI Taxonomy" id="6280"/>
    <lineage>
        <taxon>Eukaryota</taxon>
        <taxon>Metazoa</taxon>
        <taxon>Ecdysozoa</taxon>
        <taxon>Nematoda</taxon>
        <taxon>Chromadorea</taxon>
        <taxon>Rhabditida</taxon>
        <taxon>Spirurina</taxon>
        <taxon>Spiruromorpha</taxon>
        <taxon>Filarioidea</taxon>
        <taxon>Onchocercidae</taxon>
        <taxon>Brugia</taxon>
    </lineage>
</organism>
<name>A0A0N4T8T6_BRUPA</name>
<keyword evidence="2" id="KW-1185">Reference proteome</keyword>
<accession>A0A0N4T8T6</accession>
<evidence type="ECO:0000313" key="2">
    <source>
        <dbReference type="Proteomes" id="UP000278627"/>
    </source>
</evidence>
<dbReference type="Proteomes" id="UP000278627">
    <property type="component" value="Unassembled WGS sequence"/>
</dbReference>
<protein>
    <submittedName>
        <fullName evidence="3">Secreted protein</fullName>
    </submittedName>
</protein>
<reference evidence="1 2" key="2">
    <citation type="submission" date="2018-11" db="EMBL/GenBank/DDBJ databases">
        <authorList>
            <consortium name="Pathogen Informatics"/>
        </authorList>
    </citation>
    <scope>NUCLEOTIDE SEQUENCE [LARGE SCALE GENOMIC DNA]</scope>
</reference>
<dbReference type="WBParaSite" id="BPAG_0000462301-mRNA-1">
    <property type="protein sequence ID" value="BPAG_0000462301-mRNA-1"/>
    <property type="gene ID" value="BPAG_0000462301"/>
</dbReference>
<dbReference type="EMBL" id="UZAD01002383">
    <property type="protein sequence ID" value="VDN85773.1"/>
    <property type="molecule type" value="Genomic_DNA"/>
</dbReference>
<evidence type="ECO:0000313" key="3">
    <source>
        <dbReference type="WBParaSite" id="BPAG_0000462301-mRNA-1"/>
    </source>
</evidence>
<reference evidence="3" key="1">
    <citation type="submission" date="2017-02" db="UniProtKB">
        <authorList>
            <consortium name="WormBaseParasite"/>
        </authorList>
    </citation>
    <scope>IDENTIFICATION</scope>
</reference>
<dbReference type="AlphaFoldDB" id="A0A0N4T8T6"/>
<sequence>MYFPPTILTIASHIAAAHMTRKVTATATAVTLRMRTNRDVQSAPPVLVDTFRYVNWRSGKFPIFKCILRVCSSLMKSTNSTEISSANDSIPSHGNIAMIRIVHLPKVIISFIS</sequence>
<evidence type="ECO:0000313" key="1">
    <source>
        <dbReference type="EMBL" id="VDN85773.1"/>
    </source>
</evidence>
<gene>
    <name evidence="1" type="ORF">BPAG_LOCUS4587</name>
</gene>
<proteinExistence type="predicted"/>